<dbReference type="Gene3D" id="3.30.420.10">
    <property type="entry name" value="Ribonuclease H-like superfamily/Ribonuclease H"/>
    <property type="match status" value="1"/>
</dbReference>
<evidence type="ECO:0000313" key="2">
    <source>
        <dbReference type="Proteomes" id="UP000299102"/>
    </source>
</evidence>
<dbReference type="OrthoDB" id="616263at2759"/>
<dbReference type="PANTHER" id="PTHR46060:SF2">
    <property type="entry name" value="HISTONE-LYSINE N-METHYLTRANSFERASE SETMAR"/>
    <property type="match status" value="1"/>
</dbReference>
<gene>
    <name evidence="1" type="primary">SETMAR</name>
    <name evidence="1" type="ORF">EVAR_78014_1</name>
</gene>
<evidence type="ECO:0000313" key="1">
    <source>
        <dbReference type="EMBL" id="GBP07826.1"/>
    </source>
</evidence>
<dbReference type="GO" id="GO:0032259">
    <property type="term" value="P:methylation"/>
    <property type="evidence" value="ECO:0007669"/>
    <property type="project" value="UniProtKB-KW"/>
</dbReference>
<keyword evidence="1" id="KW-0489">Methyltransferase</keyword>
<organism evidence="1 2">
    <name type="scientific">Eumeta variegata</name>
    <name type="common">Bagworm moth</name>
    <name type="synonym">Eumeta japonica</name>
    <dbReference type="NCBI Taxonomy" id="151549"/>
    <lineage>
        <taxon>Eukaryota</taxon>
        <taxon>Metazoa</taxon>
        <taxon>Ecdysozoa</taxon>
        <taxon>Arthropoda</taxon>
        <taxon>Hexapoda</taxon>
        <taxon>Insecta</taxon>
        <taxon>Pterygota</taxon>
        <taxon>Neoptera</taxon>
        <taxon>Endopterygota</taxon>
        <taxon>Lepidoptera</taxon>
        <taxon>Glossata</taxon>
        <taxon>Ditrysia</taxon>
        <taxon>Tineoidea</taxon>
        <taxon>Psychidae</taxon>
        <taxon>Oiketicinae</taxon>
        <taxon>Eumeta</taxon>
    </lineage>
</organism>
<dbReference type="InterPro" id="IPR036397">
    <property type="entry name" value="RNaseH_sf"/>
</dbReference>
<dbReference type="GO" id="GO:0042800">
    <property type="term" value="F:histone H3K4 methyltransferase activity"/>
    <property type="evidence" value="ECO:0007669"/>
    <property type="project" value="TreeGrafter"/>
</dbReference>
<comment type="caution">
    <text evidence="1">The sequence shown here is derived from an EMBL/GenBank/DDBJ whole genome shotgun (WGS) entry which is preliminary data.</text>
</comment>
<dbReference type="GO" id="GO:0015074">
    <property type="term" value="P:DNA integration"/>
    <property type="evidence" value="ECO:0007669"/>
    <property type="project" value="TreeGrafter"/>
</dbReference>
<dbReference type="GO" id="GO:0000729">
    <property type="term" value="P:DNA double-strand break processing"/>
    <property type="evidence" value="ECO:0007669"/>
    <property type="project" value="TreeGrafter"/>
</dbReference>
<protein>
    <submittedName>
        <fullName evidence="1">Histone-lysine N-methyltransferase SETMAR</fullName>
    </submittedName>
</protein>
<dbReference type="GO" id="GO:0046975">
    <property type="term" value="F:histone H3K36 methyltransferase activity"/>
    <property type="evidence" value="ECO:0007669"/>
    <property type="project" value="TreeGrafter"/>
</dbReference>
<proteinExistence type="predicted"/>
<reference evidence="1 2" key="1">
    <citation type="journal article" date="2019" name="Commun. Biol.">
        <title>The bagworm genome reveals a unique fibroin gene that provides high tensile strength.</title>
        <authorList>
            <person name="Kono N."/>
            <person name="Nakamura H."/>
            <person name="Ohtoshi R."/>
            <person name="Tomita M."/>
            <person name="Numata K."/>
            <person name="Arakawa K."/>
        </authorList>
    </citation>
    <scope>NUCLEOTIDE SEQUENCE [LARGE SCALE GENOMIC DNA]</scope>
</reference>
<dbReference type="GO" id="GO:0044547">
    <property type="term" value="F:DNA topoisomerase binding"/>
    <property type="evidence" value="ECO:0007669"/>
    <property type="project" value="TreeGrafter"/>
</dbReference>
<dbReference type="InterPro" id="IPR052709">
    <property type="entry name" value="Transposase-MT_Hybrid"/>
</dbReference>
<dbReference type="GO" id="GO:0000793">
    <property type="term" value="C:condensed chromosome"/>
    <property type="evidence" value="ECO:0007669"/>
    <property type="project" value="TreeGrafter"/>
</dbReference>
<dbReference type="Proteomes" id="UP000299102">
    <property type="component" value="Unassembled WGS sequence"/>
</dbReference>
<name>A0A4C1T0V0_EUMVA</name>
<accession>A0A4C1T0V0</accession>
<dbReference type="GO" id="GO:0000014">
    <property type="term" value="F:single-stranded DNA endodeoxyribonuclease activity"/>
    <property type="evidence" value="ECO:0007669"/>
    <property type="project" value="TreeGrafter"/>
</dbReference>
<dbReference type="GO" id="GO:0003697">
    <property type="term" value="F:single-stranded DNA binding"/>
    <property type="evidence" value="ECO:0007669"/>
    <property type="project" value="TreeGrafter"/>
</dbReference>
<dbReference type="GO" id="GO:0005634">
    <property type="term" value="C:nucleus"/>
    <property type="evidence" value="ECO:0007669"/>
    <property type="project" value="TreeGrafter"/>
</dbReference>
<dbReference type="GO" id="GO:0006303">
    <property type="term" value="P:double-strand break repair via nonhomologous end joining"/>
    <property type="evidence" value="ECO:0007669"/>
    <property type="project" value="TreeGrafter"/>
</dbReference>
<dbReference type="GO" id="GO:0035861">
    <property type="term" value="C:site of double-strand break"/>
    <property type="evidence" value="ECO:0007669"/>
    <property type="project" value="TreeGrafter"/>
</dbReference>
<sequence>MALWTRTHRFRDEGGAVAESGNICLKFGQCDIILIKNTLPYNAQWDWKSTLHYESLPLGKTINSDLCYQQLMRLQQEVEKNRLELINRKGAVFHHDNARPHTYLEPTKSIINRQSPELHGLGGQYQCNIEAEK</sequence>
<dbReference type="GO" id="GO:0003690">
    <property type="term" value="F:double-stranded DNA binding"/>
    <property type="evidence" value="ECO:0007669"/>
    <property type="project" value="TreeGrafter"/>
</dbReference>
<dbReference type="PANTHER" id="PTHR46060">
    <property type="entry name" value="MARINER MOS1 TRANSPOSASE-LIKE PROTEIN"/>
    <property type="match status" value="1"/>
</dbReference>
<dbReference type="AlphaFoldDB" id="A0A4C1T0V0"/>
<dbReference type="EMBL" id="BGZK01000028">
    <property type="protein sequence ID" value="GBP07826.1"/>
    <property type="molecule type" value="Genomic_DNA"/>
</dbReference>
<dbReference type="GO" id="GO:0044774">
    <property type="term" value="P:mitotic DNA integrity checkpoint signaling"/>
    <property type="evidence" value="ECO:0007669"/>
    <property type="project" value="TreeGrafter"/>
</dbReference>
<keyword evidence="2" id="KW-1185">Reference proteome</keyword>
<keyword evidence="1" id="KW-0808">Transferase</keyword>
<dbReference type="GO" id="GO:0031297">
    <property type="term" value="P:replication fork processing"/>
    <property type="evidence" value="ECO:0007669"/>
    <property type="project" value="TreeGrafter"/>
</dbReference>